<keyword evidence="6 16" id="KW-0479">Metal-binding</keyword>
<dbReference type="GO" id="GO:0000727">
    <property type="term" value="P:double-strand break repair via break-induced replication"/>
    <property type="evidence" value="ECO:0007669"/>
    <property type="project" value="UniProtKB-UniRule"/>
</dbReference>
<dbReference type="Gene3D" id="1.10.150.670">
    <property type="entry name" value="Crossover junction endonuclease EME1, DNA-binding domain"/>
    <property type="match status" value="1"/>
</dbReference>
<dbReference type="GO" id="GO:0006308">
    <property type="term" value="P:DNA catabolic process"/>
    <property type="evidence" value="ECO:0007669"/>
    <property type="project" value="UniProtKB-UniRule"/>
</dbReference>
<keyword evidence="20" id="KW-1185">Reference proteome</keyword>
<evidence type="ECO:0000256" key="16">
    <source>
        <dbReference type="RuleBase" id="RU369042"/>
    </source>
</evidence>
<dbReference type="Proteomes" id="UP000695562">
    <property type="component" value="Unassembled WGS sequence"/>
</dbReference>
<name>A0A8J4V071_9MYCE</name>
<dbReference type="InterPro" id="IPR042530">
    <property type="entry name" value="EME1/EME2_C"/>
</dbReference>
<evidence type="ECO:0000256" key="1">
    <source>
        <dbReference type="ARBA" id="ARBA00001946"/>
    </source>
</evidence>
<dbReference type="EMBL" id="AJWJ01000108">
    <property type="protein sequence ID" value="KAF2075240.1"/>
    <property type="molecule type" value="Genomic_DNA"/>
</dbReference>
<dbReference type="InterPro" id="IPR006166">
    <property type="entry name" value="ERCC4_domain"/>
</dbReference>
<dbReference type="GO" id="GO:0003677">
    <property type="term" value="F:DNA binding"/>
    <property type="evidence" value="ECO:0007669"/>
    <property type="project" value="UniProtKB-UniRule"/>
</dbReference>
<protein>
    <recommendedName>
        <fullName evidence="4 16">Crossover junction endonuclease MUS81</fullName>
        <ecNumber evidence="16">3.1.22.-</ecNumber>
    </recommendedName>
</protein>
<dbReference type="InterPro" id="IPR007527">
    <property type="entry name" value="Znf_SWIM"/>
</dbReference>
<keyword evidence="12 16" id="KW-0234">DNA repair</keyword>
<comment type="cofactor">
    <cofactor evidence="1 16">
        <name>Mg(2+)</name>
        <dbReference type="ChEBI" id="CHEBI:18420"/>
    </cofactor>
</comment>
<gene>
    <name evidence="19" type="ORF">CYY_003458</name>
</gene>
<dbReference type="GO" id="GO:0005634">
    <property type="term" value="C:nucleus"/>
    <property type="evidence" value="ECO:0007669"/>
    <property type="project" value="UniProtKB-SubCell"/>
</dbReference>
<keyword evidence="10 16" id="KW-0460">Magnesium</keyword>
<keyword evidence="15" id="KW-0863">Zinc-finger</keyword>
<dbReference type="GO" id="GO:0048476">
    <property type="term" value="C:Holliday junction resolvase complex"/>
    <property type="evidence" value="ECO:0007669"/>
    <property type="project" value="UniProtKB-UniRule"/>
</dbReference>
<dbReference type="Pfam" id="PF02732">
    <property type="entry name" value="ERCC4"/>
    <property type="match status" value="1"/>
</dbReference>
<keyword evidence="15" id="KW-0862">Zinc</keyword>
<dbReference type="EC" id="3.1.22.-" evidence="16"/>
<evidence type="ECO:0000256" key="2">
    <source>
        <dbReference type="ARBA" id="ARBA00004123"/>
    </source>
</evidence>
<sequence length="777" mass="90368">MNNKNKYIIDQLTEVKNRQKIPHFVRAYREAIHNLSIFPKPIDTFKEAKDLQGIGPGIAKHVAQFATDYDNMNRRLDKNRYSNSIYNQDDEVDVDQVQLIDDGDEDHDKVASNKRPGRPRRKQNVVEEENDIEEQEQVEQEQVQEEEDEEQETKPMKKRKTTSRKPSRAIETDSEENEYSSETLKELYNELLHDDRIKFLNSRLIPFCQVADIRKKAENKTDNLLQYLLKRKIDEITTDKNSILAAVRSEEDDDKQYRIEIRMSDVGMITLNRCQCMYGKSDQQWCKHKLSVFSMISQSNGTNKIALDVIGSDSKRTRKPAPNSPPLGTTIRGSRKTAEPAEEKLPEHNTSQYWILYAMYKETLHEDYNGSLTRDQIMYLANKHIPSAISEHTFGQNFNKLKSKSYVREVETGHYELAQKGQVGGQKIYTGVHPKPKPLLTTSDVDAQPDDQEETDLFSNPLIRDNDDQDDLMALDQHNLYEWSDEDEDTTQYMLEHSVLTNKEIQELLYNEKEITVNNVRLIIDNREFKPNNNNNNKDALLKKLGHEKIEPSIETLPLGDIVWVANVHFNNDPHKKDFDLLFDFIIERKKLPDLVASLRDGRYENQKFRLKKCGISNIIYLIEGNNAKNAIVGPDKFDEIIFNTQVNDGFIVKLSDSVDETATFLSETLDMFKNKPFRFLSSVRLADFKYMQENSQATLQEIFFNQLMQMPKIDKAKAMSIVKVYKTPFNLYNEYQQFPENDQPTLLSSMLTGDKKSIINEQLSSFISQFYNKDDY</sequence>
<feature type="region of interest" description="Disordered" evidence="17">
    <location>
        <begin position="100"/>
        <end position="181"/>
    </location>
</feature>
<keyword evidence="14" id="KW-0469">Meiosis</keyword>
<dbReference type="InterPro" id="IPR011335">
    <property type="entry name" value="Restrct_endonuc-II-like"/>
</dbReference>
<keyword evidence="13 16" id="KW-0539">Nucleus</keyword>
<dbReference type="InterPro" id="IPR027421">
    <property type="entry name" value="DNA_pol_lamdba_lyase_dom_sf"/>
</dbReference>
<evidence type="ECO:0000313" key="19">
    <source>
        <dbReference type="EMBL" id="KAF2075240.1"/>
    </source>
</evidence>
<dbReference type="OrthoDB" id="5963188at2759"/>
<dbReference type="InterPro" id="IPR047416">
    <property type="entry name" value="XPF_nuclease_Mus81"/>
</dbReference>
<feature type="region of interest" description="Disordered" evidence="17">
    <location>
        <begin position="311"/>
        <end position="345"/>
    </location>
</feature>
<organism evidence="19 20">
    <name type="scientific">Polysphondylium violaceum</name>
    <dbReference type="NCBI Taxonomy" id="133409"/>
    <lineage>
        <taxon>Eukaryota</taxon>
        <taxon>Amoebozoa</taxon>
        <taxon>Evosea</taxon>
        <taxon>Eumycetozoa</taxon>
        <taxon>Dictyostelia</taxon>
        <taxon>Dictyosteliales</taxon>
        <taxon>Dictyosteliaceae</taxon>
        <taxon>Polysphondylium</taxon>
    </lineage>
</organism>
<comment type="similarity">
    <text evidence="3 16">Belongs to the XPF family.</text>
</comment>
<keyword evidence="7 16" id="KW-0255">Endonuclease</keyword>
<comment type="caution">
    <text evidence="19">The sequence shown here is derived from an EMBL/GenBank/DDBJ whole genome shotgun (WGS) entry which is preliminary data.</text>
</comment>
<evidence type="ECO:0000259" key="18">
    <source>
        <dbReference type="PROSITE" id="PS50966"/>
    </source>
</evidence>
<evidence type="ECO:0000313" key="20">
    <source>
        <dbReference type="Proteomes" id="UP000695562"/>
    </source>
</evidence>
<evidence type="ECO:0000256" key="7">
    <source>
        <dbReference type="ARBA" id="ARBA00022759"/>
    </source>
</evidence>
<evidence type="ECO:0000256" key="11">
    <source>
        <dbReference type="ARBA" id="ARBA00023172"/>
    </source>
</evidence>
<dbReference type="GO" id="GO:0048257">
    <property type="term" value="F:3'-flap endonuclease activity"/>
    <property type="evidence" value="ECO:0007669"/>
    <property type="project" value="TreeGrafter"/>
</dbReference>
<dbReference type="GO" id="GO:0008270">
    <property type="term" value="F:zinc ion binding"/>
    <property type="evidence" value="ECO:0007669"/>
    <property type="project" value="UniProtKB-KW"/>
</dbReference>
<evidence type="ECO:0000256" key="14">
    <source>
        <dbReference type="ARBA" id="ARBA00023254"/>
    </source>
</evidence>
<evidence type="ECO:0000256" key="17">
    <source>
        <dbReference type="SAM" id="MobiDB-lite"/>
    </source>
</evidence>
<dbReference type="CDD" id="cd20074">
    <property type="entry name" value="XPF_nuclease_Mus81"/>
    <property type="match status" value="1"/>
</dbReference>
<evidence type="ECO:0000256" key="4">
    <source>
        <dbReference type="ARBA" id="ARBA00017114"/>
    </source>
</evidence>
<dbReference type="GO" id="GO:0031573">
    <property type="term" value="P:mitotic intra-S DNA damage checkpoint signaling"/>
    <property type="evidence" value="ECO:0007669"/>
    <property type="project" value="TreeGrafter"/>
</dbReference>
<evidence type="ECO:0000256" key="5">
    <source>
        <dbReference type="ARBA" id="ARBA00022722"/>
    </source>
</evidence>
<keyword evidence="11 16" id="KW-0233">DNA recombination</keyword>
<evidence type="ECO:0000256" key="6">
    <source>
        <dbReference type="ARBA" id="ARBA00022723"/>
    </source>
</evidence>
<evidence type="ECO:0000256" key="8">
    <source>
        <dbReference type="ARBA" id="ARBA00022763"/>
    </source>
</evidence>
<evidence type="ECO:0000256" key="10">
    <source>
        <dbReference type="ARBA" id="ARBA00022842"/>
    </source>
</evidence>
<dbReference type="InterPro" id="IPR033309">
    <property type="entry name" value="Mus81"/>
</dbReference>
<dbReference type="SMART" id="SM00891">
    <property type="entry name" value="ERCC4"/>
    <property type="match status" value="1"/>
</dbReference>
<evidence type="ECO:0000256" key="3">
    <source>
        <dbReference type="ARBA" id="ARBA00010015"/>
    </source>
</evidence>
<feature type="compositionally biased region" description="Basic and acidic residues" evidence="17">
    <location>
        <begin position="336"/>
        <end position="345"/>
    </location>
</feature>
<dbReference type="Gene3D" id="3.40.50.10130">
    <property type="match status" value="1"/>
</dbReference>
<dbReference type="PANTHER" id="PTHR13451:SF0">
    <property type="entry name" value="CROSSOVER JUNCTION ENDONUCLEASE MUS81"/>
    <property type="match status" value="1"/>
</dbReference>
<comment type="subunit">
    <text evidence="16">Interacts with EME1.</text>
</comment>
<keyword evidence="8 16" id="KW-0227">DNA damage</keyword>
<dbReference type="AlphaFoldDB" id="A0A8J4V071"/>
<dbReference type="GO" id="GO:0000712">
    <property type="term" value="P:resolution of meiotic recombination intermediates"/>
    <property type="evidence" value="ECO:0007669"/>
    <property type="project" value="TreeGrafter"/>
</dbReference>
<keyword evidence="9 16" id="KW-0378">Hydrolase</keyword>
<proteinExistence type="inferred from homology"/>
<keyword evidence="5 16" id="KW-0540">Nuclease</keyword>
<dbReference type="Pfam" id="PF14716">
    <property type="entry name" value="HHH_8"/>
    <property type="match status" value="1"/>
</dbReference>
<dbReference type="PROSITE" id="PS50966">
    <property type="entry name" value="ZF_SWIM"/>
    <property type="match status" value="1"/>
</dbReference>
<evidence type="ECO:0000256" key="13">
    <source>
        <dbReference type="ARBA" id="ARBA00023242"/>
    </source>
</evidence>
<evidence type="ECO:0000256" key="9">
    <source>
        <dbReference type="ARBA" id="ARBA00022801"/>
    </source>
</evidence>
<dbReference type="GO" id="GO:0008821">
    <property type="term" value="F:crossover junction DNA endonuclease activity"/>
    <property type="evidence" value="ECO:0007669"/>
    <property type="project" value="UniProtKB-UniRule"/>
</dbReference>
<accession>A0A8J4V071</accession>
<dbReference type="SUPFAM" id="SSF52980">
    <property type="entry name" value="Restriction endonuclease-like"/>
    <property type="match status" value="1"/>
</dbReference>
<evidence type="ECO:0000256" key="15">
    <source>
        <dbReference type="PROSITE-ProRule" id="PRU00325"/>
    </source>
</evidence>
<dbReference type="PANTHER" id="PTHR13451">
    <property type="entry name" value="CLASS II CROSSOVER JUNCTION ENDONUCLEASE MUS81"/>
    <property type="match status" value="1"/>
</dbReference>
<feature type="domain" description="SWIM-type" evidence="18">
    <location>
        <begin position="257"/>
        <end position="297"/>
    </location>
</feature>
<dbReference type="InterPro" id="IPR010996">
    <property type="entry name" value="HHH_MUS81"/>
</dbReference>
<dbReference type="Gene3D" id="1.10.150.110">
    <property type="entry name" value="DNA polymerase beta, N-terminal domain-like"/>
    <property type="match status" value="1"/>
</dbReference>
<feature type="compositionally biased region" description="Basic residues" evidence="17">
    <location>
        <begin position="156"/>
        <end position="167"/>
    </location>
</feature>
<comment type="subcellular location">
    <subcellularLocation>
        <location evidence="2 16">Nucleus</location>
    </subcellularLocation>
</comment>
<dbReference type="FunFam" id="3.40.50.10130:FF:000005">
    <property type="entry name" value="crossover junction endonuclease MUS81 isoform X1"/>
    <property type="match status" value="1"/>
</dbReference>
<reference evidence="19" key="1">
    <citation type="submission" date="2020-01" db="EMBL/GenBank/DDBJ databases">
        <title>Development of genomics and gene disruption for Polysphondylium violaceum indicates a role for the polyketide synthase stlB in stalk morphogenesis.</title>
        <authorList>
            <person name="Narita B."/>
            <person name="Kawabe Y."/>
            <person name="Kin K."/>
            <person name="Saito T."/>
            <person name="Gibbs R."/>
            <person name="Kuspa A."/>
            <person name="Muzny D."/>
            <person name="Queller D."/>
            <person name="Richards S."/>
            <person name="Strassman J."/>
            <person name="Sucgang R."/>
            <person name="Worley K."/>
            <person name="Schaap P."/>
        </authorList>
    </citation>
    <scope>NUCLEOTIDE SEQUENCE</scope>
    <source>
        <strain evidence="19">QSvi11</strain>
    </source>
</reference>
<comment type="function">
    <text evidence="16">Interacts with EME1 to form a DNA structure-specific endonuclease with substrate preference for branched DNA structures with a 5'-end at the branch nick. Typical substrates include 3'-flap structures, D-loops, replication forks and nicked Holliday junctions. May be required in mitosis for the processing of stalled or collapsed replication fork intermediates. May be required in meiosis for the repair of meiosis-specific double strand breaks subsequent to single-end invasion (SEI).</text>
</comment>
<feature type="compositionally biased region" description="Acidic residues" evidence="17">
    <location>
        <begin position="126"/>
        <end position="151"/>
    </location>
</feature>
<dbReference type="SUPFAM" id="SSF47802">
    <property type="entry name" value="DNA polymerase beta, N-terminal domain-like"/>
    <property type="match status" value="1"/>
</dbReference>
<evidence type="ECO:0000256" key="12">
    <source>
        <dbReference type="ARBA" id="ARBA00023204"/>
    </source>
</evidence>